<feature type="active site" description="Nucleophile" evidence="1">
    <location>
        <position position="41"/>
    </location>
</feature>
<proteinExistence type="predicted"/>
<dbReference type="Gene3D" id="3.40.50.1110">
    <property type="entry name" value="SGNH hydrolase"/>
    <property type="match status" value="1"/>
</dbReference>
<dbReference type="CDD" id="cd01823">
    <property type="entry name" value="SEST_like"/>
    <property type="match status" value="1"/>
</dbReference>
<feature type="disulfide bond" evidence="2">
    <location>
        <begin position="56"/>
        <end position="84"/>
    </location>
</feature>
<dbReference type="Proteomes" id="UP000515512">
    <property type="component" value="Chromosome"/>
</dbReference>
<keyword evidence="6" id="KW-1185">Reference proteome</keyword>
<reference evidence="5 6" key="1">
    <citation type="submission" date="2020-07" db="EMBL/GenBank/DDBJ databases">
        <authorList>
            <person name="Zhuang K."/>
            <person name="Ran Y."/>
        </authorList>
    </citation>
    <scope>NUCLEOTIDE SEQUENCE [LARGE SCALE GENOMIC DNA]</scope>
    <source>
        <strain evidence="5 6">WCH-YHL-001</strain>
    </source>
</reference>
<dbReference type="Pfam" id="PF13472">
    <property type="entry name" value="Lipase_GDSL_2"/>
    <property type="match status" value="1"/>
</dbReference>
<dbReference type="InterPro" id="IPR037460">
    <property type="entry name" value="SEST-like"/>
</dbReference>
<dbReference type="InterPro" id="IPR036514">
    <property type="entry name" value="SGNH_hydro_sf"/>
</dbReference>
<dbReference type="PANTHER" id="PTHR37981:SF1">
    <property type="entry name" value="SGNH HYDROLASE-TYPE ESTERASE DOMAIN-CONTAINING PROTEIN"/>
    <property type="match status" value="1"/>
</dbReference>
<keyword evidence="5" id="KW-0378">Hydrolase</keyword>
<dbReference type="AlphaFoldDB" id="A0A7D6VFS0"/>
<feature type="chain" id="PRO_5028184525" evidence="3">
    <location>
        <begin position="29"/>
        <end position="301"/>
    </location>
</feature>
<dbReference type="InterPro" id="IPR013830">
    <property type="entry name" value="SGNH_hydro"/>
</dbReference>
<keyword evidence="2" id="KW-1015">Disulfide bond</keyword>
<protein>
    <submittedName>
        <fullName evidence="5">SGNH/GDSL hydrolase family protein</fullName>
    </submittedName>
</protein>
<name>A0A7D6VFS0_9NOCA</name>
<dbReference type="SUPFAM" id="SSF52266">
    <property type="entry name" value="SGNH hydrolase"/>
    <property type="match status" value="1"/>
</dbReference>
<evidence type="ECO:0000313" key="6">
    <source>
        <dbReference type="Proteomes" id="UP000515512"/>
    </source>
</evidence>
<evidence type="ECO:0000256" key="2">
    <source>
        <dbReference type="PIRSR" id="PIRSR637460-2"/>
    </source>
</evidence>
<keyword evidence="3" id="KW-0732">Signal</keyword>
<feature type="domain" description="SGNH hydrolase-type esterase" evidence="4">
    <location>
        <begin position="37"/>
        <end position="288"/>
    </location>
</feature>
<evidence type="ECO:0000256" key="3">
    <source>
        <dbReference type="SAM" id="SignalP"/>
    </source>
</evidence>
<dbReference type="GO" id="GO:0004806">
    <property type="term" value="F:triacylglycerol lipase activity"/>
    <property type="evidence" value="ECO:0007669"/>
    <property type="project" value="TreeGrafter"/>
</dbReference>
<dbReference type="EMBL" id="CP059399">
    <property type="protein sequence ID" value="QLY33422.1"/>
    <property type="molecule type" value="Genomic_DNA"/>
</dbReference>
<accession>A0A7D6VFS0</accession>
<gene>
    <name evidence="5" type="ORF">H0264_15355</name>
</gene>
<dbReference type="GO" id="GO:0019433">
    <property type="term" value="P:triglyceride catabolic process"/>
    <property type="evidence" value="ECO:0007669"/>
    <property type="project" value="TreeGrafter"/>
</dbReference>
<organism evidence="5 6">
    <name type="scientific">Nocardia huaxiensis</name>
    <dbReference type="NCBI Taxonomy" id="2755382"/>
    <lineage>
        <taxon>Bacteria</taxon>
        <taxon>Bacillati</taxon>
        <taxon>Actinomycetota</taxon>
        <taxon>Actinomycetes</taxon>
        <taxon>Mycobacteriales</taxon>
        <taxon>Nocardiaceae</taxon>
        <taxon>Nocardia</taxon>
    </lineage>
</organism>
<evidence type="ECO:0000256" key="1">
    <source>
        <dbReference type="PIRSR" id="PIRSR637460-1"/>
    </source>
</evidence>
<evidence type="ECO:0000313" key="5">
    <source>
        <dbReference type="EMBL" id="QLY33422.1"/>
    </source>
</evidence>
<sequence>MVGNSGRWLCALAVAIAASVTAIGDANAAPQGKQLVVLGDSFSANAWDSTSEEVACIRRATSWPSQLSTLMRVAGTEDVLDVSCTGASIDTGAGYTLGIEAKLADQAGAFGPRTEVVTMQFGLNDTWGAGDTTLWKAMDRCIFDLLRGCGLDAMDQGRIPDHRAVTGADYAARIRNAVTYIKYYAPNARIVLVGYPELFPSGTDTVCLSILGVAPFIQPRGRALVELLDAIDRAQREAAALLGVEFLDSRALTAGHGLCSADPWMNGLGDWRADIDGLPFHPSVDGDAVVARALYDRYARR</sequence>
<evidence type="ECO:0000259" key="4">
    <source>
        <dbReference type="Pfam" id="PF13472"/>
    </source>
</evidence>
<dbReference type="RefSeq" id="WP_181584586.1">
    <property type="nucleotide sequence ID" value="NZ_CP059399.1"/>
</dbReference>
<feature type="disulfide bond" evidence="2">
    <location>
        <begin position="207"/>
        <end position="259"/>
    </location>
</feature>
<dbReference type="KEGG" id="nhu:H0264_15355"/>
<feature type="signal peptide" evidence="3">
    <location>
        <begin position="1"/>
        <end position="28"/>
    </location>
</feature>
<dbReference type="PANTHER" id="PTHR37981">
    <property type="entry name" value="LIPASE 2"/>
    <property type="match status" value="1"/>
</dbReference>
<feature type="active site" evidence="1">
    <location>
        <position position="281"/>
    </location>
</feature>